<evidence type="ECO:0000256" key="2">
    <source>
        <dbReference type="ARBA" id="ARBA00004496"/>
    </source>
</evidence>
<evidence type="ECO:0000256" key="1">
    <source>
        <dbReference type="ARBA" id="ARBA00004173"/>
    </source>
</evidence>
<dbReference type="KEGG" id="asn:102386965"/>
<evidence type="ECO:0000256" key="4">
    <source>
        <dbReference type="ARBA" id="ARBA00022490"/>
    </source>
</evidence>
<dbReference type="InParanoid" id="A0A1U8D8V5"/>
<dbReference type="SUPFAM" id="SSF47144">
    <property type="entry name" value="HSC20 (HSCB), C-terminal oligomerisation domain"/>
    <property type="match status" value="1"/>
</dbReference>
<dbReference type="Proteomes" id="UP000189705">
    <property type="component" value="Unplaced"/>
</dbReference>
<dbReference type="InterPro" id="IPR036386">
    <property type="entry name" value="HscB_C_sf"/>
</dbReference>
<dbReference type="PANTHER" id="PTHR14021">
    <property type="entry name" value="IRON-SULFUR CLUSTER CO-CHAPERONE PROTEIN HSCB"/>
    <property type="match status" value="1"/>
</dbReference>
<dbReference type="STRING" id="38654.A0A1U8D8V5"/>
<name>A0A1U8D8V5_ALLSI</name>
<dbReference type="AlphaFoldDB" id="A0A1U8D8V5"/>
<feature type="domain" description="Co-chaperone HscB C-terminal oligomerisation" evidence="7">
    <location>
        <begin position="29"/>
        <end position="100"/>
    </location>
</feature>
<dbReference type="Pfam" id="PF07743">
    <property type="entry name" value="HSCB_C"/>
    <property type="match status" value="1"/>
</dbReference>
<protein>
    <submittedName>
        <fullName evidence="9">Iron-sulfur cluster co-chaperone protein HscB, mitochondrial</fullName>
    </submittedName>
</protein>
<accession>A0A1U8D8V5</accession>
<dbReference type="RefSeq" id="XP_014374134.1">
    <property type="nucleotide sequence ID" value="XM_014518648.2"/>
</dbReference>
<dbReference type="InterPro" id="IPR004640">
    <property type="entry name" value="HscB"/>
</dbReference>
<comment type="similarity">
    <text evidence="3">Belongs to the HscB family.</text>
</comment>
<dbReference type="PANTHER" id="PTHR14021:SF15">
    <property type="entry name" value="IRON-SULFUR CLUSTER CO-CHAPERONE PROTEIN HSCB"/>
    <property type="match status" value="1"/>
</dbReference>
<dbReference type="GO" id="GO:0051259">
    <property type="term" value="P:protein complex oligomerization"/>
    <property type="evidence" value="ECO:0007669"/>
    <property type="project" value="InterPro"/>
</dbReference>
<keyword evidence="6" id="KW-0143">Chaperone</keyword>
<keyword evidence="5" id="KW-0496">Mitochondrion</keyword>
<keyword evidence="4" id="KW-0963">Cytoplasm</keyword>
<dbReference type="GO" id="GO:0044571">
    <property type="term" value="P:[2Fe-2S] cluster assembly"/>
    <property type="evidence" value="ECO:0007669"/>
    <property type="project" value="InterPro"/>
</dbReference>
<dbReference type="GO" id="GO:0051087">
    <property type="term" value="F:protein-folding chaperone binding"/>
    <property type="evidence" value="ECO:0007669"/>
    <property type="project" value="InterPro"/>
</dbReference>
<reference evidence="9" key="1">
    <citation type="submission" date="2025-08" db="UniProtKB">
        <authorList>
            <consortium name="RefSeq"/>
        </authorList>
    </citation>
    <scope>IDENTIFICATION</scope>
</reference>
<comment type="subcellular location">
    <subcellularLocation>
        <location evidence="2">Cytoplasm</location>
    </subcellularLocation>
    <subcellularLocation>
        <location evidence="1">Mitochondrion</location>
    </subcellularLocation>
</comment>
<organism evidence="8 9">
    <name type="scientific">Alligator sinensis</name>
    <name type="common">Chinese alligator</name>
    <dbReference type="NCBI Taxonomy" id="38654"/>
    <lineage>
        <taxon>Eukaryota</taxon>
        <taxon>Metazoa</taxon>
        <taxon>Chordata</taxon>
        <taxon>Craniata</taxon>
        <taxon>Vertebrata</taxon>
        <taxon>Euteleostomi</taxon>
        <taxon>Archelosauria</taxon>
        <taxon>Archosauria</taxon>
        <taxon>Crocodylia</taxon>
        <taxon>Alligatoridae</taxon>
        <taxon>Alligatorinae</taxon>
        <taxon>Alligator</taxon>
    </lineage>
</organism>
<evidence type="ECO:0000259" key="7">
    <source>
        <dbReference type="Pfam" id="PF07743"/>
    </source>
</evidence>
<dbReference type="Gene3D" id="1.20.1280.20">
    <property type="entry name" value="HscB, C-terminal domain"/>
    <property type="match status" value="1"/>
</dbReference>
<evidence type="ECO:0000256" key="5">
    <source>
        <dbReference type="ARBA" id="ARBA00023128"/>
    </source>
</evidence>
<dbReference type="GeneID" id="102386965"/>
<evidence type="ECO:0000313" key="9">
    <source>
        <dbReference type="RefSeq" id="XP_014374134.1"/>
    </source>
</evidence>
<keyword evidence="8" id="KW-1185">Reference proteome</keyword>
<dbReference type="GO" id="GO:0005739">
    <property type="term" value="C:mitochondrion"/>
    <property type="evidence" value="ECO:0007669"/>
    <property type="project" value="UniProtKB-SubCell"/>
</dbReference>
<gene>
    <name evidence="9" type="primary">HSCB</name>
</gene>
<dbReference type="FunFam" id="1.20.1280.20:FF:000002">
    <property type="entry name" value="HscB mitochondrial iron-sulfur cluster co-chaperone"/>
    <property type="match status" value="1"/>
</dbReference>
<dbReference type="OrthoDB" id="448954at2759"/>
<sequence>MASERPLLSPHQLELRGVTLAEGTDDDADVEFLAEIMDINERLADPEDKAGLQELESLIAAKQEQLITDVNQAFERDDLQEAKKLLAKMKYFANLEDKVKSKKIPS</sequence>
<evidence type="ECO:0000256" key="3">
    <source>
        <dbReference type="ARBA" id="ARBA00010476"/>
    </source>
</evidence>
<dbReference type="GO" id="GO:0001671">
    <property type="term" value="F:ATPase activator activity"/>
    <property type="evidence" value="ECO:0007669"/>
    <property type="project" value="InterPro"/>
</dbReference>
<dbReference type="InterPro" id="IPR009073">
    <property type="entry name" value="HscB_oligo_C"/>
</dbReference>
<evidence type="ECO:0000313" key="8">
    <source>
        <dbReference type="Proteomes" id="UP000189705"/>
    </source>
</evidence>
<proteinExistence type="inferred from homology"/>
<evidence type="ECO:0000256" key="6">
    <source>
        <dbReference type="ARBA" id="ARBA00023186"/>
    </source>
</evidence>
<dbReference type="CTD" id="150274"/>